<feature type="compositionally biased region" description="Polar residues" evidence="8">
    <location>
        <begin position="289"/>
        <end position="299"/>
    </location>
</feature>
<feature type="compositionally biased region" description="Low complexity" evidence="8">
    <location>
        <begin position="153"/>
        <end position="168"/>
    </location>
</feature>
<feature type="region of interest" description="Disordered" evidence="8">
    <location>
        <begin position="153"/>
        <end position="213"/>
    </location>
</feature>
<feature type="compositionally biased region" description="Low complexity" evidence="8">
    <location>
        <begin position="54"/>
        <end position="69"/>
    </location>
</feature>
<feature type="compositionally biased region" description="Low complexity" evidence="8">
    <location>
        <begin position="501"/>
        <end position="511"/>
    </location>
</feature>
<dbReference type="GO" id="GO:0005737">
    <property type="term" value="C:cytoplasm"/>
    <property type="evidence" value="ECO:0007669"/>
    <property type="project" value="TreeGrafter"/>
</dbReference>
<feature type="compositionally biased region" description="Low complexity" evidence="8">
    <location>
        <begin position="456"/>
        <end position="469"/>
    </location>
</feature>
<feature type="compositionally biased region" description="Polar residues" evidence="8">
    <location>
        <begin position="807"/>
        <end position="828"/>
    </location>
</feature>
<evidence type="ECO:0000256" key="2">
    <source>
        <dbReference type="ARBA" id="ARBA00022723"/>
    </source>
</evidence>
<feature type="region of interest" description="Disordered" evidence="8">
    <location>
        <begin position="691"/>
        <end position="729"/>
    </location>
</feature>
<evidence type="ECO:0000313" key="10">
    <source>
        <dbReference type="EMBL" id="CAF0926456.1"/>
    </source>
</evidence>
<evidence type="ECO:0000256" key="3">
    <source>
        <dbReference type="ARBA" id="ARBA00022737"/>
    </source>
</evidence>
<feature type="compositionally biased region" description="Low complexity" evidence="8">
    <location>
        <begin position="572"/>
        <end position="586"/>
    </location>
</feature>
<name>A0A814BI72_9BILA</name>
<organism evidence="10 11">
    <name type="scientific">Adineta steineri</name>
    <dbReference type="NCBI Taxonomy" id="433720"/>
    <lineage>
        <taxon>Eukaryota</taxon>
        <taxon>Metazoa</taxon>
        <taxon>Spiralia</taxon>
        <taxon>Gnathifera</taxon>
        <taxon>Rotifera</taxon>
        <taxon>Eurotatoria</taxon>
        <taxon>Bdelloidea</taxon>
        <taxon>Adinetida</taxon>
        <taxon>Adinetidae</taxon>
        <taxon>Adineta</taxon>
    </lineage>
</organism>
<feature type="domain" description="LIM zinc-binding" evidence="9">
    <location>
        <begin position="82"/>
        <end position="142"/>
    </location>
</feature>
<feature type="region of interest" description="Disordered" evidence="8">
    <location>
        <begin position="240"/>
        <end position="319"/>
    </location>
</feature>
<dbReference type="GO" id="GO:0005634">
    <property type="term" value="C:nucleus"/>
    <property type="evidence" value="ECO:0007669"/>
    <property type="project" value="UniProtKB-SubCell"/>
</dbReference>
<dbReference type="CDD" id="cd09326">
    <property type="entry name" value="LIM_CRP_like"/>
    <property type="match status" value="1"/>
</dbReference>
<dbReference type="OrthoDB" id="1679758at2759"/>
<feature type="region of interest" description="Disordered" evidence="8">
    <location>
        <begin position="661"/>
        <end position="680"/>
    </location>
</feature>
<evidence type="ECO:0000256" key="8">
    <source>
        <dbReference type="SAM" id="MobiDB-lite"/>
    </source>
</evidence>
<dbReference type="GO" id="GO:0046872">
    <property type="term" value="F:metal ion binding"/>
    <property type="evidence" value="ECO:0007669"/>
    <property type="project" value="UniProtKB-KW"/>
</dbReference>
<sequence length="963" mass="108018">MSSTSSRTSANDSTSASTYRVNYSEYVADITNSPKTSRKLATTGIGHHINPLHNQYPNRPNQPTQPQQQHTGGMPQYGGAAEKCARCLKAVYLAEKKVGAGRSYHSSCFNCYTCKRKLDATTLSEHKGEIYCKACYTKQFGAHGLISGVTMSTEHTTTRQTYTSRRSSVGNDLDTTPSSTFQQTRQRANSSENLFRDDYNPAKNDQFSQKYPRPIDVSYEQTSTSNKKNNGVDILVDTKYQRPSSPTGFAKPVDTKYQPPTSPIGFEKIVDTKYQRPSSPIGFGRPVDTTINNNQQRPSQTEDDRRKYSYDGDRISYGSGASAMVDIPIVVQTKRPDTTIDRMELPINPARDNERSRSPSITSNDSYQRQSNLSDDYSRLHINEDKNNQKYTNDNSMNTIASKNPLSTQNYYHSSSTSSYESKYRGSTSNTNNYEREQFRSRESSPSAVAPNRYQSSSPTTGYSSSSTTIRTYPVETTPYKPQHEYFNTQISTDLDERRPSSTSSQNTSRVSTGLTDFVAKTNIAGHSTGNNFSALDATTLSEHKGEIYCKACYTKQFGAHGLISGVTMSTEHTTTRQTYTSRRSSVGNDLDTTPSSTFQQTRQRANSSENLFRDDYNPTKNDQFSQKYPRPIDVSYEQTSTSNKKNNGVDILVDTKYQRPSSPTAFAKPVDTKYQTPTSPIGFEKVVDTKYQRPSSPIGFGRPVDTNINNNQQRPSQTEDDRRKYSYDGDRISYVSGASAMVDIPIVVQTKRSDTTIDRMELPVNPARDNERSRSPSITSNDSYQRQSNLSDDYSRLHINEDKNNQKYSNDNSMNTIPSTNPLSTQNYYHSSSTSSYESKYRGSTSNTNNYEREQFRSRESSPSAVAPNRYQSSSPTTIRTYPVETTPYKPQHEYFNTQISTDLDERRPSSTSSQNTSRTSTGLTDFVAKTNIAGHSTGNNFSALGALITKPRHQSDDDFDN</sequence>
<evidence type="ECO:0000256" key="7">
    <source>
        <dbReference type="PROSITE-ProRule" id="PRU00125"/>
    </source>
</evidence>
<protein>
    <recommendedName>
        <fullName evidence="9">LIM zinc-binding domain-containing protein</fullName>
    </recommendedName>
</protein>
<keyword evidence="4 7" id="KW-0862">Zinc</keyword>
<gene>
    <name evidence="10" type="ORF">VCS650_LOCUS10672</name>
</gene>
<feature type="compositionally biased region" description="Basic and acidic residues" evidence="8">
    <location>
        <begin position="794"/>
        <end position="806"/>
    </location>
</feature>
<feature type="compositionally biased region" description="Basic and acidic residues" evidence="8">
    <location>
        <begin position="300"/>
        <end position="314"/>
    </location>
</feature>
<dbReference type="InterPro" id="IPR001781">
    <property type="entry name" value="Znf_LIM"/>
</dbReference>
<feature type="compositionally biased region" description="Polar residues" evidence="8">
    <location>
        <begin position="707"/>
        <end position="717"/>
    </location>
</feature>
<dbReference type="SUPFAM" id="SSF57716">
    <property type="entry name" value="Glucocorticoid receptor-like (DNA-binding domain)"/>
    <property type="match status" value="3"/>
</dbReference>
<feature type="compositionally biased region" description="Basic and acidic residues" evidence="8">
    <location>
        <begin position="434"/>
        <end position="443"/>
    </location>
</feature>
<dbReference type="AlphaFoldDB" id="A0A814BI72"/>
<accession>A0A814BI72</accession>
<proteinExistence type="predicted"/>
<feature type="compositionally biased region" description="Polar residues" evidence="8">
    <location>
        <begin position="169"/>
        <end position="193"/>
    </location>
</feature>
<keyword evidence="6" id="KW-0539">Nucleus</keyword>
<dbReference type="PROSITE" id="PS50023">
    <property type="entry name" value="LIM_DOMAIN_2"/>
    <property type="match status" value="1"/>
</dbReference>
<evidence type="ECO:0000256" key="4">
    <source>
        <dbReference type="ARBA" id="ARBA00022833"/>
    </source>
</evidence>
<dbReference type="Gene3D" id="2.10.110.10">
    <property type="entry name" value="Cysteine Rich Protein"/>
    <property type="match status" value="1"/>
</dbReference>
<evidence type="ECO:0000313" key="11">
    <source>
        <dbReference type="Proteomes" id="UP000663891"/>
    </source>
</evidence>
<keyword evidence="5 7" id="KW-0440">LIM domain</keyword>
<dbReference type="PANTHER" id="PTHR24215">
    <property type="entry name" value="RHO-GTPASE-ACTIVATING PROTEIN LRG1"/>
    <property type="match status" value="1"/>
</dbReference>
<comment type="caution">
    <text evidence="10">The sequence shown here is derived from an EMBL/GenBank/DDBJ whole genome shotgun (WGS) entry which is preliminary data.</text>
</comment>
<dbReference type="GO" id="GO:0030036">
    <property type="term" value="P:actin cytoskeleton organization"/>
    <property type="evidence" value="ECO:0007669"/>
    <property type="project" value="TreeGrafter"/>
</dbReference>
<dbReference type="FunFam" id="2.10.110.10:FF:000001">
    <property type="entry name" value="Cysteine and glycine-rich protein 1"/>
    <property type="match status" value="1"/>
</dbReference>
<feature type="compositionally biased region" description="Polar residues" evidence="8">
    <location>
        <begin position="871"/>
        <end position="881"/>
    </location>
</feature>
<feature type="compositionally biased region" description="Polar residues" evidence="8">
    <location>
        <begin position="358"/>
        <end position="375"/>
    </location>
</feature>
<reference evidence="10" key="1">
    <citation type="submission" date="2021-02" db="EMBL/GenBank/DDBJ databases">
        <authorList>
            <person name="Nowell W R."/>
        </authorList>
    </citation>
    <scope>NUCLEOTIDE SEQUENCE</scope>
</reference>
<dbReference type="Pfam" id="PF00412">
    <property type="entry name" value="LIM"/>
    <property type="match status" value="1"/>
</dbReference>
<feature type="compositionally biased region" description="Polar residues" evidence="8">
    <location>
        <begin position="776"/>
        <end position="793"/>
    </location>
</feature>
<feature type="region of interest" description="Disordered" evidence="8">
    <location>
        <begin position="47"/>
        <end position="75"/>
    </location>
</feature>
<keyword evidence="3" id="KW-0677">Repeat</keyword>
<feature type="compositionally biased region" description="Basic and acidic residues" evidence="8">
    <location>
        <begin position="852"/>
        <end position="861"/>
    </location>
</feature>
<dbReference type="PROSITE" id="PS00478">
    <property type="entry name" value="LIM_DOMAIN_1"/>
    <property type="match status" value="1"/>
</dbReference>
<feature type="region of interest" description="Disordered" evidence="8">
    <location>
        <begin position="491"/>
        <end position="511"/>
    </location>
</feature>
<evidence type="ECO:0000256" key="1">
    <source>
        <dbReference type="ARBA" id="ARBA00004123"/>
    </source>
</evidence>
<comment type="subcellular location">
    <subcellularLocation>
        <location evidence="1">Nucleus</location>
    </subcellularLocation>
</comment>
<evidence type="ECO:0000256" key="5">
    <source>
        <dbReference type="ARBA" id="ARBA00023038"/>
    </source>
</evidence>
<dbReference type="SMART" id="SM00132">
    <property type="entry name" value="LIM"/>
    <property type="match status" value="1"/>
</dbReference>
<feature type="compositionally biased region" description="Low complexity" evidence="8">
    <location>
        <begin position="829"/>
        <end position="845"/>
    </location>
</feature>
<keyword evidence="2 7" id="KW-0479">Metal-binding</keyword>
<dbReference type="EMBL" id="CAJNON010000077">
    <property type="protein sequence ID" value="CAF0926456.1"/>
    <property type="molecule type" value="Genomic_DNA"/>
</dbReference>
<feature type="region of interest" description="Disordered" evidence="8">
    <location>
        <begin position="572"/>
        <end position="628"/>
    </location>
</feature>
<feature type="compositionally biased region" description="Polar residues" evidence="8">
    <location>
        <begin position="389"/>
        <end position="410"/>
    </location>
</feature>
<feature type="compositionally biased region" description="Low complexity" evidence="8">
    <location>
        <begin position="911"/>
        <end position="923"/>
    </location>
</feature>
<feature type="compositionally biased region" description="Low complexity" evidence="8">
    <location>
        <begin position="411"/>
        <end position="427"/>
    </location>
</feature>
<feature type="region of interest" description="Disordered" evidence="8">
    <location>
        <begin position="901"/>
        <end position="924"/>
    </location>
</feature>
<dbReference type="Proteomes" id="UP000663891">
    <property type="component" value="Unassembled WGS sequence"/>
</dbReference>
<evidence type="ECO:0000256" key="6">
    <source>
        <dbReference type="ARBA" id="ARBA00023242"/>
    </source>
</evidence>
<dbReference type="PANTHER" id="PTHR24215:SF35">
    <property type="entry name" value="MUSCLE LIM PROTEIN MLP84B"/>
    <property type="match status" value="1"/>
</dbReference>
<feature type="region of interest" description="Disordered" evidence="8">
    <location>
        <begin position="337"/>
        <end position="470"/>
    </location>
</feature>
<feature type="compositionally biased region" description="Basic and acidic residues" evidence="8">
    <location>
        <begin position="718"/>
        <end position="729"/>
    </location>
</feature>
<feature type="region of interest" description="Disordered" evidence="8">
    <location>
        <begin position="758"/>
        <end position="887"/>
    </location>
</feature>
<evidence type="ECO:0000259" key="9">
    <source>
        <dbReference type="PROSITE" id="PS50023"/>
    </source>
</evidence>
<feature type="compositionally biased region" description="Polar residues" evidence="8">
    <location>
        <begin position="587"/>
        <end position="611"/>
    </location>
</feature>
<feature type="compositionally biased region" description="Basic and acidic residues" evidence="8">
    <location>
        <begin position="376"/>
        <end position="388"/>
    </location>
</feature>